<dbReference type="GO" id="GO:0000981">
    <property type="term" value="F:DNA-binding transcription factor activity, RNA polymerase II-specific"/>
    <property type="evidence" value="ECO:0007669"/>
    <property type="project" value="TreeGrafter"/>
</dbReference>
<dbReference type="GO" id="GO:0000785">
    <property type="term" value="C:chromatin"/>
    <property type="evidence" value="ECO:0007669"/>
    <property type="project" value="TreeGrafter"/>
</dbReference>
<dbReference type="GO" id="GO:0008270">
    <property type="term" value="F:zinc ion binding"/>
    <property type="evidence" value="ECO:0007669"/>
    <property type="project" value="UniProtKB-KW"/>
</dbReference>
<dbReference type="GO" id="GO:0000978">
    <property type="term" value="F:RNA polymerase II cis-regulatory region sequence-specific DNA binding"/>
    <property type="evidence" value="ECO:0007669"/>
    <property type="project" value="TreeGrafter"/>
</dbReference>
<dbReference type="OMA" id="DNSTCCC"/>
<dbReference type="AlphaFoldDB" id="A0A9Q8PE32"/>
<keyword evidence="4" id="KW-0862">Zinc</keyword>
<dbReference type="InterPro" id="IPR013087">
    <property type="entry name" value="Znf_C2H2_type"/>
</dbReference>
<dbReference type="SUPFAM" id="SSF57667">
    <property type="entry name" value="beta-beta-alpha zinc fingers"/>
    <property type="match status" value="2"/>
</dbReference>
<evidence type="ECO:0000313" key="10">
    <source>
        <dbReference type="Proteomes" id="UP000756132"/>
    </source>
</evidence>
<proteinExistence type="predicted"/>
<evidence type="ECO:0000256" key="4">
    <source>
        <dbReference type="ARBA" id="ARBA00022833"/>
    </source>
</evidence>
<dbReference type="GeneID" id="71991498"/>
<evidence type="ECO:0000259" key="8">
    <source>
        <dbReference type="PROSITE" id="PS50157"/>
    </source>
</evidence>
<protein>
    <recommendedName>
        <fullName evidence="5">C2H2 type master regulator of conidiophore development brlA</fullName>
    </recommendedName>
</protein>
<feature type="region of interest" description="Disordered" evidence="7">
    <location>
        <begin position="255"/>
        <end position="278"/>
    </location>
</feature>
<dbReference type="SMART" id="SM00355">
    <property type="entry name" value="ZnF_C2H2"/>
    <property type="match status" value="3"/>
</dbReference>
<dbReference type="PROSITE" id="PS50157">
    <property type="entry name" value="ZINC_FINGER_C2H2_2"/>
    <property type="match status" value="2"/>
</dbReference>
<evidence type="ECO:0000256" key="2">
    <source>
        <dbReference type="ARBA" id="ARBA00022737"/>
    </source>
</evidence>
<dbReference type="InterPro" id="IPR036236">
    <property type="entry name" value="Znf_C2H2_sf"/>
</dbReference>
<dbReference type="FunFam" id="3.30.160.60:FF:000100">
    <property type="entry name" value="Zinc finger 45-like"/>
    <property type="match status" value="1"/>
</dbReference>
<dbReference type="RefSeq" id="XP_047765116.1">
    <property type="nucleotide sequence ID" value="XM_047910768.1"/>
</dbReference>
<dbReference type="Proteomes" id="UP000756132">
    <property type="component" value="Chromosome 8"/>
</dbReference>
<dbReference type="PANTHER" id="PTHR14003">
    <property type="entry name" value="TRANSCRIPTIONAL REPRESSOR PROTEIN YY"/>
    <property type="match status" value="1"/>
</dbReference>
<evidence type="ECO:0000256" key="3">
    <source>
        <dbReference type="ARBA" id="ARBA00022771"/>
    </source>
</evidence>
<feature type="domain" description="C2H2-type" evidence="8">
    <location>
        <begin position="305"/>
        <end position="332"/>
    </location>
</feature>
<evidence type="ECO:0000256" key="7">
    <source>
        <dbReference type="SAM" id="MobiDB-lite"/>
    </source>
</evidence>
<sequence>MSLFPIPDPEKLRIAMEQNYHYYQNQEQAMHLPAPSTEDNKPNIDDDSPWTLAGASSQDIYAVSQRMAWPSQLSQSLAFDPLPTPTQSTFHLDDTRPMTLGVHGSWPVDMDPSLAYSSYPEYTHPGSGLPSYSMATAGATIAPWETVQPAATSFANLQYDSPCRSDYTTSSRQSLVDSSPYTHSDGFYPSKGSPYIKLEDTGEASRPRLHSLPGASPHGQTAHVDPGDIYGSPPLTARTQPEWPALDAPVKVDEEQDFKPVLHPQPSSPRARRSRPRRAVCEEASASAIEQREKRGYTTPDNSTCCCDQCGKLFQRSYNLKAHMDTHDPHRDQPHVCQYPECTRRFVRRTDLVRHEQSVHLKERKHRCPLCYGCFARKDTLRRHIDDGCPRRPEMRRRLEEMRNAA</sequence>
<dbReference type="GO" id="GO:0005667">
    <property type="term" value="C:transcription regulator complex"/>
    <property type="evidence" value="ECO:0007669"/>
    <property type="project" value="TreeGrafter"/>
</dbReference>
<dbReference type="Pfam" id="PF00096">
    <property type="entry name" value="zf-C2H2"/>
    <property type="match status" value="1"/>
</dbReference>
<gene>
    <name evidence="9" type="ORF">CLAFUR5_11620</name>
</gene>
<dbReference type="KEGG" id="ffu:CLAFUR5_11620"/>
<keyword evidence="2" id="KW-0677">Repeat</keyword>
<feature type="domain" description="C2H2-type" evidence="8">
    <location>
        <begin position="335"/>
        <end position="365"/>
    </location>
</feature>
<dbReference type="Gene3D" id="3.30.160.60">
    <property type="entry name" value="Classic Zinc Finger"/>
    <property type="match status" value="2"/>
</dbReference>
<dbReference type="OrthoDB" id="6910977at2759"/>
<dbReference type="PANTHER" id="PTHR14003:SF19">
    <property type="entry name" value="YY2 TRANSCRIPTION FACTOR"/>
    <property type="match status" value="1"/>
</dbReference>
<reference evidence="9" key="2">
    <citation type="journal article" date="2022" name="Microb. Genom.">
        <title>A chromosome-scale genome assembly of the tomato pathogen Cladosporium fulvum reveals a compartmentalized genome architecture and the presence of a dispensable chromosome.</title>
        <authorList>
            <person name="Zaccaron A.Z."/>
            <person name="Chen L.H."/>
            <person name="Samaras A."/>
            <person name="Stergiopoulos I."/>
        </authorList>
    </citation>
    <scope>NUCLEOTIDE SEQUENCE</scope>
    <source>
        <strain evidence="9">Race5_Kim</strain>
    </source>
</reference>
<dbReference type="EMBL" id="CP090170">
    <property type="protein sequence ID" value="UJO20750.1"/>
    <property type="molecule type" value="Genomic_DNA"/>
</dbReference>
<evidence type="ECO:0000256" key="1">
    <source>
        <dbReference type="ARBA" id="ARBA00022723"/>
    </source>
</evidence>
<evidence type="ECO:0000256" key="5">
    <source>
        <dbReference type="ARBA" id="ARBA00044085"/>
    </source>
</evidence>
<keyword evidence="3 6" id="KW-0863">Zinc-finger</keyword>
<dbReference type="PROSITE" id="PS00028">
    <property type="entry name" value="ZINC_FINGER_C2H2_1"/>
    <property type="match status" value="2"/>
</dbReference>
<evidence type="ECO:0000256" key="6">
    <source>
        <dbReference type="PROSITE-ProRule" id="PRU00042"/>
    </source>
</evidence>
<feature type="region of interest" description="Disordered" evidence="7">
    <location>
        <begin position="168"/>
        <end position="240"/>
    </location>
</feature>
<evidence type="ECO:0000313" key="9">
    <source>
        <dbReference type="EMBL" id="UJO20750.1"/>
    </source>
</evidence>
<keyword evidence="1" id="KW-0479">Metal-binding</keyword>
<organism evidence="9 10">
    <name type="scientific">Passalora fulva</name>
    <name type="common">Tomato leaf mold</name>
    <name type="synonym">Cladosporium fulvum</name>
    <dbReference type="NCBI Taxonomy" id="5499"/>
    <lineage>
        <taxon>Eukaryota</taxon>
        <taxon>Fungi</taxon>
        <taxon>Dikarya</taxon>
        <taxon>Ascomycota</taxon>
        <taxon>Pezizomycotina</taxon>
        <taxon>Dothideomycetes</taxon>
        <taxon>Dothideomycetidae</taxon>
        <taxon>Mycosphaerellales</taxon>
        <taxon>Mycosphaerellaceae</taxon>
        <taxon>Fulvia</taxon>
    </lineage>
</organism>
<reference evidence="9" key="1">
    <citation type="submission" date="2021-12" db="EMBL/GenBank/DDBJ databases">
        <authorList>
            <person name="Zaccaron A."/>
            <person name="Stergiopoulos I."/>
        </authorList>
    </citation>
    <scope>NUCLEOTIDE SEQUENCE</scope>
    <source>
        <strain evidence="9">Race5_Kim</strain>
    </source>
</reference>
<keyword evidence="10" id="KW-1185">Reference proteome</keyword>
<feature type="compositionally biased region" description="Basic and acidic residues" evidence="7">
    <location>
        <begin position="197"/>
        <end position="206"/>
    </location>
</feature>
<accession>A0A9Q8PE32</accession>
<name>A0A9Q8PE32_PASFU</name>
<feature type="compositionally biased region" description="Polar residues" evidence="7">
    <location>
        <begin position="168"/>
        <end position="182"/>
    </location>
</feature>